<keyword evidence="8" id="KW-1185">Reference proteome</keyword>
<reference evidence="5 8" key="1">
    <citation type="submission" date="2021-06" db="EMBL/GenBank/DDBJ databases">
        <title>Collection of gut derived symbiotic bacterial strains cultured from healthy donors.</title>
        <authorList>
            <person name="Lin H."/>
            <person name="Littmann E."/>
            <person name="Pamer E.G."/>
        </authorList>
    </citation>
    <scope>NUCLEOTIDE SEQUENCE</scope>
    <source>
        <strain evidence="6 8">MSK.21.70</strain>
        <strain evidence="5">MSK.21.82</strain>
    </source>
</reference>
<proteinExistence type="inferred from homology"/>
<dbReference type="Pfam" id="PF00011">
    <property type="entry name" value="HSP20"/>
    <property type="match status" value="1"/>
</dbReference>
<dbReference type="InterPro" id="IPR002068">
    <property type="entry name" value="A-crystallin/Hsp20_dom"/>
</dbReference>
<name>A0AAW4MV04_9FIRM</name>
<comment type="similarity">
    <text evidence="1 2">Belongs to the small heat shock protein (HSP20) family.</text>
</comment>
<evidence type="ECO:0000313" key="5">
    <source>
        <dbReference type="EMBL" id="MBV3383152.1"/>
    </source>
</evidence>
<dbReference type="AlphaFoldDB" id="A0AAW4MV04"/>
<feature type="region of interest" description="Disordered" evidence="3">
    <location>
        <begin position="62"/>
        <end position="84"/>
    </location>
</feature>
<evidence type="ECO:0000313" key="6">
    <source>
        <dbReference type="EMBL" id="MBV3393143.1"/>
    </source>
</evidence>
<organism evidence="5 7">
    <name type="scientific">Catenibacterium mitsuokai</name>
    <dbReference type="NCBI Taxonomy" id="100886"/>
    <lineage>
        <taxon>Bacteria</taxon>
        <taxon>Bacillati</taxon>
        <taxon>Bacillota</taxon>
        <taxon>Erysipelotrichia</taxon>
        <taxon>Erysipelotrichales</taxon>
        <taxon>Coprobacillaceae</taxon>
        <taxon>Catenibacterium</taxon>
    </lineage>
</organism>
<comment type="caution">
    <text evidence="5">The sequence shown here is derived from an EMBL/GenBank/DDBJ whole genome shotgun (WGS) entry which is preliminary data.</text>
</comment>
<dbReference type="EMBL" id="JAHOEL010000049">
    <property type="protein sequence ID" value="MBV3393143.1"/>
    <property type="molecule type" value="Genomic_DNA"/>
</dbReference>
<dbReference type="PROSITE" id="PS01031">
    <property type="entry name" value="SHSP"/>
    <property type="match status" value="1"/>
</dbReference>
<accession>A0AAW4MV04</accession>
<evidence type="ECO:0000313" key="7">
    <source>
        <dbReference type="Proteomes" id="UP001196408"/>
    </source>
</evidence>
<evidence type="ECO:0000259" key="4">
    <source>
        <dbReference type="PROSITE" id="PS01031"/>
    </source>
</evidence>
<dbReference type="Proteomes" id="UP001197492">
    <property type="component" value="Unassembled WGS sequence"/>
</dbReference>
<feature type="non-terminal residue" evidence="5">
    <location>
        <position position="84"/>
    </location>
</feature>
<feature type="domain" description="SHSP" evidence="4">
    <location>
        <begin position="15"/>
        <end position="84"/>
    </location>
</feature>
<feature type="compositionally biased region" description="Basic and acidic residues" evidence="3">
    <location>
        <begin position="64"/>
        <end position="84"/>
    </location>
</feature>
<evidence type="ECO:0000313" key="8">
    <source>
        <dbReference type="Proteomes" id="UP001197492"/>
    </source>
</evidence>
<evidence type="ECO:0000256" key="3">
    <source>
        <dbReference type="SAM" id="MobiDB-lite"/>
    </source>
</evidence>
<dbReference type="Proteomes" id="UP001196408">
    <property type="component" value="Unassembled WGS sequence"/>
</dbReference>
<sequence>MRFLPGFYDLFDDWMTPTTNAMQCDIKEVDNNYEMNIALPGYKKEDIFLDLTDGYLTVSANTNQDKEEKDSNGKVIRSERYTGS</sequence>
<dbReference type="EMBL" id="JAHOEF010000052">
    <property type="protein sequence ID" value="MBV3383152.1"/>
    <property type="molecule type" value="Genomic_DNA"/>
</dbReference>
<evidence type="ECO:0000256" key="2">
    <source>
        <dbReference type="RuleBase" id="RU003616"/>
    </source>
</evidence>
<protein>
    <submittedName>
        <fullName evidence="5">Hsp20 family protein</fullName>
    </submittedName>
</protein>
<gene>
    <name evidence="5" type="ORF">KSV97_07965</name>
    <name evidence="6" type="ORF">KSW06_07735</name>
</gene>
<dbReference type="RefSeq" id="WP_217747918.1">
    <property type="nucleotide sequence ID" value="NZ_JAHOEB010000050.1"/>
</dbReference>
<evidence type="ECO:0000256" key="1">
    <source>
        <dbReference type="PROSITE-ProRule" id="PRU00285"/>
    </source>
</evidence>